<proteinExistence type="predicted"/>
<keyword evidence="3" id="KW-1185">Reference proteome</keyword>
<name>A0A1J1IKU4_9DIPT</name>
<evidence type="ECO:0000313" key="2">
    <source>
        <dbReference type="EMBL" id="CRL00855.1"/>
    </source>
</evidence>
<feature type="compositionally biased region" description="Basic and acidic residues" evidence="1">
    <location>
        <begin position="43"/>
        <end position="52"/>
    </location>
</feature>
<organism evidence="2 3">
    <name type="scientific">Clunio marinus</name>
    <dbReference type="NCBI Taxonomy" id="568069"/>
    <lineage>
        <taxon>Eukaryota</taxon>
        <taxon>Metazoa</taxon>
        <taxon>Ecdysozoa</taxon>
        <taxon>Arthropoda</taxon>
        <taxon>Hexapoda</taxon>
        <taxon>Insecta</taxon>
        <taxon>Pterygota</taxon>
        <taxon>Neoptera</taxon>
        <taxon>Endopterygota</taxon>
        <taxon>Diptera</taxon>
        <taxon>Nematocera</taxon>
        <taxon>Chironomoidea</taxon>
        <taxon>Chironomidae</taxon>
        <taxon>Clunio</taxon>
    </lineage>
</organism>
<evidence type="ECO:0000313" key="3">
    <source>
        <dbReference type="Proteomes" id="UP000183832"/>
    </source>
</evidence>
<accession>A0A1J1IKU4</accession>
<dbReference type="AlphaFoldDB" id="A0A1J1IKU4"/>
<reference evidence="2" key="1">
    <citation type="submission" date="2015-04" db="EMBL/GenBank/DDBJ databases">
        <authorList>
            <person name="Syromyatnikov M.Y."/>
            <person name="Popov V.N."/>
        </authorList>
    </citation>
    <scope>NUCLEOTIDE SEQUENCE [LARGE SCALE GENOMIC DNA]</scope>
</reference>
<dbReference type="Proteomes" id="UP000183832">
    <property type="component" value="Unassembled WGS sequence"/>
</dbReference>
<dbReference type="EMBL" id="CVRI01000054">
    <property type="protein sequence ID" value="CRL00855.1"/>
    <property type="molecule type" value="Genomic_DNA"/>
</dbReference>
<gene>
    <name evidence="2" type="ORF">CLUMA_CG014106</name>
</gene>
<feature type="region of interest" description="Disordered" evidence="1">
    <location>
        <begin position="33"/>
        <end position="61"/>
    </location>
</feature>
<sequence length="61" mass="7365">MLKRKKVNEKFFNFKYCHVLLKATKHVVLKLLPRNSSTNKHNLQRERRKEWRTSANGKGKK</sequence>
<evidence type="ECO:0000256" key="1">
    <source>
        <dbReference type="SAM" id="MobiDB-lite"/>
    </source>
</evidence>
<protein>
    <submittedName>
        <fullName evidence="2">CLUMA_CG014106, isoform A</fullName>
    </submittedName>
</protein>